<dbReference type="GO" id="GO:0005886">
    <property type="term" value="C:plasma membrane"/>
    <property type="evidence" value="ECO:0007669"/>
    <property type="project" value="UniProtKB-SubCell"/>
</dbReference>
<keyword evidence="5 7" id="KW-1133">Transmembrane helix</keyword>
<feature type="transmembrane region" description="Helical" evidence="7">
    <location>
        <begin position="157"/>
        <end position="177"/>
    </location>
</feature>
<dbReference type="GO" id="GO:0022857">
    <property type="term" value="F:transmembrane transporter activity"/>
    <property type="evidence" value="ECO:0007669"/>
    <property type="project" value="InterPro"/>
</dbReference>
<feature type="transmembrane region" description="Helical" evidence="7">
    <location>
        <begin position="95"/>
        <end position="120"/>
    </location>
</feature>
<dbReference type="InterPro" id="IPR011701">
    <property type="entry name" value="MFS"/>
</dbReference>
<feature type="transmembrane region" description="Helical" evidence="7">
    <location>
        <begin position="37"/>
        <end position="59"/>
    </location>
</feature>
<evidence type="ECO:0000259" key="8">
    <source>
        <dbReference type="PROSITE" id="PS50850"/>
    </source>
</evidence>
<dbReference type="CDD" id="cd17329">
    <property type="entry name" value="MFS_MdtH_MDR_like"/>
    <property type="match status" value="1"/>
</dbReference>
<gene>
    <name evidence="9" type="ORF">FN924_14725</name>
</gene>
<dbReference type="SUPFAM" id="SSF103473">
    <property type="entry name" value="MFS general substrate transporter"/>
    <property type="match status" value="1"/>
</dbReference>
<feature type="transmembrane region" description="Helical" evidence="7">
    <location>
        <begin position="132"/>
        <end position="151"/>
    </location>
</feature>
<feature type="transmembrane region" description="Helical" evidence="7">
    <location>
        <begin position="5"/>
        <end position="25"/>
    </location>
</feature>
<dbReference type="InterPro" id="IPR050171">
    <property type="entry name" value="MFS_Transporters"/>
</dbReference>
<evidence type="ECO:0000256" key="5">
    <source>
        <dbReference type="ARBA" id="ARBA00022989"/>
    </source>
</evidence>
<feature type="domain" description="Major facilitator superfamily (MFS) profile" evidence="8">
    <location>
        <begin position="4"/>
        <end position="385"/>
    </location>
</feature>
<dbReference type="RefSeq" id="WP_143895765.1">
    <property type="nucleotide sequence ID" value="NZ_CP041666.1"/>
</dbReference>
<evidence type="ECO:0000256" key="2">
    <source>
        <dbReference type="ARBA" id="ARBA00022448"/>
    </source>
</evidence>
<proteinExistence type="predicted"/>
<dbReference type="OrthoDB" id="3268460at2"/>
<evidence type="ECO:0000256" key="7">
    <source>
        <dbReference type="SAM" id="Phobius"/>
    </source>
</evidence>
<dbReference type="InterPro" id="IPR020846">
    <property type="entry name" value="MFS_dom"/>
</dbReference>
<comment type="subcellular location">
    <subcellularLocation>
        <location evidence="1">Cell membrane</location>
        <topology evidence="1">Multi-pass membrane protein</topology>
    </subcellularLocation>
</comment>
<organism evidence="9 10">
    <name type="scientific">Radiobacillus deserti</name>
    <dbReference type="NCBI Taxonomy" id="2594883"/>
    <lineage>
        <taxon>Bacteria</taxon>
        <taxon>Bacillati</taxon>
        <taxon>Bacillota</taxon>
        <taxon>Bacilli</taxon>
        <taxon>Bacillales</taxon>
        <taxon>Bacillaceae</taxon>
        <taxon>Radiobacillus</taxon>
    </lineage>
</organism>
<evidence type="ECO:0000313" key="9">
    <source>
        <dbReference type="EMBL" id="QDP41329.1"/>
    </source>
</evidence>
<dbReference type="Pfam" id="PF07690">
    <property type="entry name" value="MFS_1"/>
    <property type="match status" value="2"/>
</dbReference>
<keyword evidence="6 7" id="KW-0472">Membrane</keyword>
<evidence type="ECO:0000256" key="3">
    <source>
        <dbReference type="ARBA" id="ARBA00022475"/>
    </source>
</evidence>
<feature type="transmembrane region" description="Helical" evidence="7">
    <location>
        <begin position="330"/>
        <end position="349"/>
    </location>
</feature>
<evidence type="ECO:0000256" key="4">
    <source>
        <dbReference type="ARBA" id="ARBA00022692"/>
    </source>
</evidence>
<dbReference type="PROSITE" id="PS50850">
    <property type="entry name" value="MFS"/>
    <property type="match status" value="1"/>
</dbReference>
<keyword evidence="2" id="KW-0813">Transport</keyword>
<evidence type="ECO:0000256" key="1">
    <source>
        <dbReference type="ARBA" id="ARBA00004651"/>
    </source>
</evidence>
<feature type="transmembrane region" description="Helical" evidence="7">
    <location>
        <begin position="71"/>
        <end position="89"/>
    </location>
</feature>
<accession>A0A516KIW0</accession>
<dbReference type="InterPro" id="IPR036259">
    <property type="entry name" value="MFS_trans_sf"/>
</dbReference>
<dbReference type="Proteomes" id="UP000315215">
    <property type="component" value="Chromosome"/>
</dbReference>
<feature type="transmembrane region" description="Helical" evidence="7">
    <location>
        <begin position="203"/>
        <end position="224"/>
    </location>
</feature>
<feature type="transmembrane region" description="Helical" evidence="7">
    <location>
        <begin position="244"/>
        <end position="263"/>
    </location>
</feature>
<dbReference type="EMBL" id="CP041666">
    <property type="protein sequence ID" value="QDP41329.1"/>
    <property type="molecule type" value="Genomic_DNA"/>
</dbReference>
<keyword evidence="4 7" id="KW-0812">Transmembrane</keyword>
<dbReference type="PANTHER" id="PTHR23517">
    <property type="entry name" value="RESISTANCE PROTEIN MDTM, PUTATIVE-RELATED-RELATED"/>
    <property type="match status" value="1"/>
</dbReference>
<sequence length="393" mass="43580">MPRNIWLLIIGMAINVTGASFIWPLNTIYMHNELGESLAFAGVILMLNQGFAIIGNLIGGHLFDRWGGYKTILTGSSIAVLSASLLAFYHTIVPYTLLLIVMGFGAGITRPAMFAMAGSVWPEGGRRAFNSIYVAQNLGVALGASIGGFVAAFSFEYIFMANASIYILFFVYVFFAYKHMDTHTQAAYAGVKELNTKIKDKKAFRALLILSVGFFMCWIGYVQWQTTIASYTQDLGIPVNQYSLLWTINGFLIVASQPLLKLLTKKIQDPRKHIYIGNTIFILSFIVILFAKSFTMFAVAMIILTIGEMLVWPAIPTLANQLAPKGRTGFYQGFINSVSTAGHMVGPLFGGFIVDQYHIEILFYILLGIFLIPFWSTYLYDKGLSSEKSLHTS</sequence>
<dbReference type="AlphaFoldDB" id="A0A516KIW0"/>
<evidence type="ECO:0000313" key="10">
    <source>
        <dbReference type="Proteomes" id="UP000315215"/>
    </source>
</evidence>
<keyword evidence="10" id="KW-1185">Reference proteome</keyword>
<dbReference type="KEGG" id="aqt:FN924_14725"/>
<name>A0A516KIW0_9BACI</name>
<protein>
    <submittedName>
        <fullName evidence="9">MFS transporter</fullName>
    </submittedName>
</protein>
<dbReference type="PANTHER" id="PTHR23517:SF10">
    <property type="entry name" value="MAJOR FACILITATOR SUPERFAMILY (MFS) PROFILE DOMAIN-CONTAINING PROTEIN"/>
    <property type="match status" value="1"/>
</dbReference>
<reference evidence="9 10" key="1">
    <citation type="submission" date="2019-07" db="EMBL/GenBank/DDBJ databases">
        <authorList>
            <person name="Li J."/>
        </authorList>
    </citation>
    <scope>NUCLEOTIDE SEQUENCE [LARGE SCALE GENOMIC DNA]</scope>
    <source>
        <strain evidence="9 10">TKL69</strain>
    </source>
</reference>
<dbReference type="Gene3D" id="1.20.1250.20">
    <property type="entry name" value="MFS general substrate transporter like domains"/>
    <property type="match status" value="2"/>
</dbReference>
<keyword evidence="3" id="KW-1003">Cell membrane</keyword>
<evidence type="ECO:0000256" key="6">
    <source>
        <dbReference type="ARBA" id="ARBA00023136"/>
    </source>
</evidence>
<feature type="transmembrane region" description="Helical" evidence="7">
    <location>
        <begin position="361"/>
        <end position="380"/>
    </location>
</feature>